<feature type="non-terminal residue" evidence="1">
    <location>
        <position position="659"/>
    </location>
</feature>
<evidence type="ECO:0000313" key="1">
    <source>
        <dbReference type="EMBL" id="KAJ1881647.1"/>
    </source>
</evidence>
<reference evidence="1" key="1">
    <citation type="submission" date="2022-07" db="EMBL/GenBank/DDBJ databases">
        <title>Phylogenomic reconstructions and comparative analyses of Kickxellomycotina fungi.</title>
        <authorList>
            <person name="Reynolds N.K."/>
            <person name="Stajich J.E."/>
            <person name="Barry K."/>
            <person name="Grigoriev I.V."/>
            <person name="Crous P."/>
            <person name="Smith M.E."/>
        </authorList>
    </citation>
    <scope>NUCLEOTIDE SEQUENCE</scope>
    <source>
        <strain evidence="1">Benny 63K</strain>
    </source>
</reference>
<comment type="caution">
    <text evidence="1">The sequence shown here is derived from an EMBL/GenBank/DDBJ whole genome shotgun (WGS) entry which is preliminary data.</text>
</comment>
<name>A0ACC1I284_9FUNG</name>
<evidence type="ECO:0000313" key="2">
    <source>
        <dbReference type="Proteomes" id="UP001150581"/>
    </source>
</evidence>
<protein>
    <submittedName>
        <fullName evidence="1">Protein required for normal CLN1 and CLN2 G1 cyclin expression</fullName>
    </submittedName>
</protein>
<sequence length="659" mass="71134">MTASKVIEVPLASTNDVLEIDCDNLPEDVEVICDILNKEVPTLRFHHIFALEYYKQGFVDKAIITLKRGIGKSNQPNSSDKMQLLLLLANVYVQKAKTIHAAAERELFLQMAGTLLNEAERTCPGDGDTALVRGMLALARRQPEAALREFAQAKGVAALMGTARTLFGRKQYAQALGAYQQALALRPRGRPDPRIGIGLCLEKLGHAAAARRAFERAAAVDAAAAAPLVLLGTMDLNAAKLAAQHQRGAEAAALVRSGMARFEAAWRLQPANAAVLLRLADRLCWRGGWERARAVAERALAAADTMAMEAEAHYAVGRALHGAARFDAAHDAYARALAINARHVLARYGLAQTLLQRADMSGAEAALARVLDAQPRCTEALRALGYLHARLPNTKAKALEYYERAMAELNDAPRLDAAGDADLFLEAALLYEATAARKAARAYGVAAALLGARAVPELWNNIGALAHTTGGGGAARDAYQRAADLLRGDASARARQTRATLAYNVALLYERAGRWRRAEAHYGALLQLAPGYADARLRLAHIALVFRAQPDAALAHIARVLAHDPRRAAALLLRGTVELARSRVQDARRAFEAVLKDVAKHDTYALCALGNFHLAAGRAEAARAAELPDARARVREQAAASYRRALEFFDKSLQIDGRC</sequence>
<keyword evidence="2" id="KW-1185">Reference proteome</keyword>
<organism evidence="1 2">
    <name type="scientific">Kickxella alabastrina</name>
    <dbReference type="NCBI Taxonomy" id="61397"/>
    <lineage>
        <taxon>Eukaryota</taxon>
        <taxon>Fungi</taxon>
        <taxon>Fungi incertae sedis</taxon>
        <taxon>Zoopagomycota</taxon>
        <taxon>Kickxellomycotina</taxon>
        <taxon>Kickxellomycetes</taxon>
        <taxon>Kickxellales</taxon>
        <taxon>Kickxellaceae</taxon>
        <taxon>Kickxella</taxon>
    </lineage>
</organism>
<proteinExistence type="predicted"/>
<dbReference type="EMBL" id="JANBPG010003349">
    <property type="protein sequence ID" value="KAJ1881647.1"/>
    <property type="molecule type" value="Genomic_DNA"/>
</dbReference>
<accession>A0ACC1I284</accession>
<dbReference type="Proteomes" id="UP001150581">
    <property type="component" value="Unassembled WGS sequence"/>
</dbReference>
<gene>
    <name evidence="1" type="primary">CTR9</name>
    <name evidence="1" type="ORF">LPJ66_011283</name>
</gene>